<dbReference type="SMART" id="SM00382">
    <property type="entry name" value="AAA"/>
    <property type="match status" value="1"/>
</dbReference>
<dbReference type="InterPro" id="IPR056653">
    <property type="entry name" value="DUF7751"/>
</dbReference>
<dbReference type="STRING" id="77586.A0A0D9Y032"/>
<dbReference type="InterPro" id="IPR027417">
    <property type="entry name" value="P-loop_NTPase"/>
</dbReference>
<dbReference type="PANTHER" id="PTHR45644:SF33">
    <property type="entry name" value="AAA+ ATPASE DOMAIN-CONTAINING PROTEIN"/>
    <property type="match status" value="1"/>
</dbReference>
<dbReference type="SUPFAM" id="SSF52540">
    <property type="entry name" value="P-loop containing nucleoside triphosphate hydrolases"/>
    <property type="match status" value="2"/>
</dbReference>
<feature type="compositionally biased region" description="Basic residues" evidence="7">
    <location>
        <begin position="485"/>
        <end position="501"/>
    </location>
</feature>
<dbReference type="Pfam" id="PF17862">
    <property type="entry name" value="AAA_lid_3"/>
    <property type="match status" value="2"/>
</dbReference>
<dbReference type="InterPro" id="IPR003960">
    <property type="entry name" value="ATPase_AAA_CS"/>
</dbReference>
<dbReference type="InterPro" id="IPR041569">
    <property type="entry name" value="AAA_lid_3"/>
</dbReference>
<evidence type="ECO:0000313" key="9">
    <source>
        <dbReference type="EnsemblPlants" id="LPERR12G12240.1"/>
    </source>
</evidence>
<reference evidence="9 10" key="1">
    <citation type="submission" date="2012-08" db="EMBL/GenBank/DDBJ databases">
        <title>Oryza genome evolution.</title>
        <authorList>
            <person name="Wing R.A."/>
        </authorList>
    </citation>
    <scope>NUCLEOTIDE SEQUENCE</scope>
</reference>
<sequence length="981" mass="109826">MVHWDGLRTKDQERVLVLGATNRPYDLDEAVIRRFSCRLMVDLPDALDRERILNVILSEEKLAPDVNLNTLANMTDGYSGSDLMNLCVTAVHCPADEIIDKGDTVCASVSSDSRNMRELRQWNDLYGEDREAGMAAAAAQTVGESQRRQVPWAKLLSQCSQAPHLSISASQIYVGKSEKCGIRLDGLSDNDIACELRYLEQEGLYELEVTGTYDWVMINGERIMNGSKAFITGGDELFFDHDKHAYCKYTECTVFACNHTRGKEVYRTETLIKALAKHFGAKLLIVDSLLWPAAPSSGLSPMAHELGDQQETDIARTTLFHSPSSTKPDSLTATSKKHIFREGDRIKYIGQIQRPCLYAQRGPANGYQGRVMLTFENNISSKIGIRFDKQVLNGNDLGGLCEADHGFFCPAAELHLDSGSEEVNNLAMEELIEVILDESETSNLIVLLNDVEKLLTESTELFAPLRRELPPGVLIIGSHCESRNHKDKSKKPGSHVPKLKGKHEPEHVISENMQDHVESKVHERNEGALKSAVSINKFFPNKISIEPPQNKEQLSNWKQQLEHDAETLKAKANIAKIHKFLICNEIECNNLEELLIKDQLLTDESVDKIVGYALSSHLQNDSPITSEDDKIVLSTESLKHGLNMVQITKKSSNKALKNVAIKDEFEKDILSYVIPPNDIGVHFDDIGALENVKDTLKKLVMVPLQRPELFCKGRLQKPVKGILLFGPPGTGKTLLAKAIATEAGANFINISMSSITSRWFGEGEKYVKAVFSLASKLSPAVIFIDEIDSMLGRRDAEGDRTTMRRIKNEFMVHWDGLRTKAQERVLVLGATNRPFDLDEAVIRRFPRRLMVDFPDALNRERILNVILSEETLAPDVDLKSLANMTDGYSGSDLMNLCVTAAHCPIGEIIEEEDKERNLSRPEGRPEPPDIRPLTMDDFRFALRTVSASVSSGTRNLSELYRWNDLYGEGGSRKKVEFNYYL</sequence>
<feature type="domain" description="AAA+ ATPase" evidence="8">
    <location>
        <begin position="718"/>
        <end position="855"/>
    </location>
</feature>
<dbReference type="eggNOG" id="KOG0737">
    <property type="taxonomic scope" value="Eukaryota"/>
</dbReference>
<evidence type="ECO:0000256" key="2">
    <source>
        <dbReference type="ARBA" id="ARBA00022741"/>
    </source>
</evidence>
<keyword evidence="2" id="KW-0547">Nucleotide-binding</keyword>
<keyword evidence="3" id="KW-1000">Mitochondrion outer membrane</keyword>
<keyword evidence="6" id="KW-0175">Coiled coil</keyword>
<dbReference type="PROSITE" id="PS00674">
    <property type="entry name" value="AAA"/>
    <property type="match status" value="2"/>
</dbReference>
<feature type="region of interest" description="Disordered" evidence="7">
    <location>
        <begin position="480"/>
        <end position="507"/>
    </location>
</feature>
<dbReference type="Gene3D" id="3.40.50.300">
    <property type="entry name" value="P-loop containing nucleotide triphosphate hydrolases"/>
    <property type="match status" value="2"/>
</dbReference>
<dbReference type="AlphaFoldDB" id="A0A0D9Y032"/>
<dbReference type="InterPro" id="IPR003593">
    <property type="entry name" value="AAA+_ATPase"/>
</dbReference>
<dbReference type="Gramene" id="LPERR12G12240.1">
    <property type="protein sequence ID" value="LPERR12G12240.1"/>
    <property type="gene ID" value="LPERR12G12240"/>
</dbReference>
<name>A0A0D9Y032_9ORYZ</name>
<dbReference type="FunFam" id="3.40.50.300:FF:000416">
    <property type="entry name" value="p-loop nucleoside triphosphate hydrolase superfamily protein"/>
    <property type="match status" value="1"/>
</dbReference>
<evidence type="ECO:0000256" key="7">
    <source>
        <dbReference type="SAM" id="MobiDB-lite"/>
    </source>
</evidence>
<comment type="subcellular location">
    <subcellularLocation>
        <location evidence="1">Mitochondrion outer membrane</location>
        <topology evidence="1">Single-pass membrane protein</topology>
    </subcellularLocation>
</comment>
<dbReference type="GO" id="GO:0016887">
    <property type="term" value="F:ATP hydrolysis activity"/>
    <property type="evidence" value="ECO:0007669"/>
    <property type="project" value="InterPro"/>
</dbReference>
<keyword evidence="3" id="KW-0472">Membrane</keyword>
<evidence type="ECO:0000256" key="6">
    <source>
        <dbReference type="SAM" id="Coils"/>
    </source>
</evidence>
<keyword evidence="5" id="KW-0496">Mitochondrion</keyword>
<dbReference type="PANTHER" id="PTHR45644">
    <property type="entry name" value="AAA ATPASE, PUTATIVE (AFU_ORTHOLOGUE AFUA_2G12920)-RELATED-RELATED"/>
    <property type="match status" value="1"/>
</dbReference>
<dbReference type="SUPFAM" id="SSF49879">
    <property type="entry name" value="SMAD/FHA domain"/>
    <property type="match status" value="1"/>
</dbReference>
<evidence type="ECO:0000313" key="10">
    <source>
        <dbReference type="Proteomes" id="UP000032180"/>
    </source>
</evidence>
<evidence type="ECO:0000256" key="1">
    <source>
        <dbReference type="ARBA" id="ARBA00004572"/>
    </source>
</evidence>
<evidence type="ECO:0000259" key="8">
    <source>
        <dbReference type="SMART" id="SM00382"/>
    </source>
</evidence>
<dbReference type="GO" id="GO:0005524">
    <property type="term" value="F:ATP binding"/>
    <property type="evidence" value="ECO:0007669"/>
    <property type="project" value="UniProtKB-KW"/>
</dbReference>
<reference evidence="9" key="3">
    <citation type="submission" date="2015-04" db="UniProtKB">
        <authorList>
            <consortium name="EnsemblPlants"/>
        </authorList>
    </citation>
    <scope>IDENTIFICATION</scope>
</reference>
<dbReference type="Pfam" id="PF24933">
    <property type="entry name" value="DUF7751"/>
    <property type="match status" value="1"/>
</dbReference>
<dbReference type="InterPro" id="IPR003959">
    <property type="entry name" value="ATPase_AAA_core"/>
</dbReference>
<dbReference type="EnsemblPlants" id="LPERR12G12240.1">
    <property type="protein sequence ID" value="LPERR12G12240.1"/>
    <property type="gene ID" value="LPERR12G12240"/>
</dbReference>
<dbReference type="InterPro" id="IPR051701">
    <property type="entry name" value="Mito_OM_Translocase_MSP1"/>
</dbReference>
<accession>A0A0D9Y032</accession>
<protein>
    <recommendedName>
        <fullName evidence="8">AAA+ ATPase domain-containing protein</fullName>
    </recommendedName>
</protein>
<evidence type="ECO:0000256" key="3">
    <source>
        <dbReference type="ARBA" id="ARBA00022787"/>
    </source>
</evidence>
<feature type="coiled-coil region" evidence="6">
    <location>
        <begin position="551"/>
        <end position="578"/>
    </location>
</feature>
<dbReference type="Gene3D" id="1.10.8.60">
    <property type="match status" value="2"/>
</dbReference>
<keyword evidence="4" id="KW-0067">ATP-binding</keyword>
<dbReference type="InterPro" id="IPR008984">
    <property type="entry name" value="SMAD_FHA_dom_sf"/>
</dbReference>
<dbReference type="GO" id="GO:0005741">
    <property type="term" value="C:mitochondrial outer membrane"/>
    <property type="evidence" value="ECO:0007669"/>
    <property type="project" value="UniProtKB-SubCell"/>
</dbReference>
<organism evidence="9 10">
    <name type="scientific">Leersia perrieri</name>
    <dbReference type="NCBI Taxonomy" id="77586"/>
    <lineage>
        <taxon>Eukaryota</taxon>
        <taxon>Viridiplantae</taxon>
        <taxon>Streptophyta</taxon>
        <taxon>Embryophyta</taxon>
        <taxon>Tracheophyta</taxon>
        <taxon>Spermatophyta</taxon>
        <taxon>Magnoliopsida</taxon>
        <taxon>Liliopsida</taxon>
        <taxon>Poales</taxon>
        <taxon>Poaceae</taxon>
        <taxon>BOP clade</taxon>
        <taxon>Oryzoideae</taxon>
        <taxon>Oryzeae</taxon>
        <taxon>Oryzinae</taxon>
        <taxon>Leersia</taxon>
    </lineage>
</organism>
<dbReference type="Pfam" id="PF00004">
    <property type="entry name" value="AAA"/>
    <property type="match status" value="1"/>
</dbReference>
<evidence type="ECO:0000256" key="5">
    <source>
        <dbReference type="ARBA" id="ARBA00023128"/>
    </source>
</evidence>
<evidence type="ECO:0000256" key="4">
    <source>
        <dbReference type="ARBA" id="ARBA00022840"/>
    </source>
</evidence>
<dbReference type="Proteomes" id="UP000032180">
    <property type="component" value="Chromosome 12"/>
</dbReference>
<proteinExistence type="predicted"/>
<keyword evidence="10" id="KW-1185">Reference proteome</keyword>
<reference evidence="10" key="2">
    <citation type="submission" date="2013-12" db="EMBL/GenBank/DDBJ databases">
        <authorList>
            <person name="Yu Y."/>
            <person name="Lee S."/>
            <person name="de Baynast K."/>
            <person name="Wissotski M."/>
            <person name="Liu L."/>
            <person name="Talag J."/>
            <person name="Goicoechea J."/>
            <person name="Angelova A."/>
            <person name="Jetty R."/>
            <person name="Kudrna D."/>
            <person name="Golser W."/>
            <person name="Rivera L."/>
            <person name="Zhang J."/>
            <person name="Wing R."/>
        </authorList>
    </citation>
    <scope>NUCLEOTIDE SEQUENCE</scope>
</reference>